<dbReference type="CDD" id="cd09917">
    <property type="entry name" value="F-box_SF"/>
    <property type="match status" value="1"/>
</dbReference>
<dbReference type="InterPro" id="IPR001810">
    <property type="entry name" value="F-box_dom"/>
</dbReference>
<evidence type="ECO:0000259" key="2">
    <source>
        <dbReference type="PROSITE" id="PS50181"/>
    </source>
</evidence>
<proteinExistence type="predicted"/>
<dbReference type="Gene3D" id="1.20.1280.50">
    <property type="match status" value="1"/>
</dbReference>
<dbReference type="PROSITE" id="PS50181">
    <property type="entry name" value="FBOX"/>
    <property type="match status" value="1"/>
</dbReference>
<name>A0AB34FMI3_9HYPO</name>
<dbReference type="SMART" id="SM00256">
    <property type="entry name" value="FBOX"/>
    <property type="match status" value="1"/>
</dbReference>
<feature type="region of interest" description="Disordered" evidence="1">
    <location>
        <begin position="105"/>
        <end position="141"/>
    </location>
</feature>
<protein>
    <submittedName>
        <fullName evidence="3">F-box-like domain-containing protein</fullName>
    </submittedName>
</protein>
<sequence length="204" mass="22658">MDALPPELLCEIFANLPPTSRKNARLASRRFNAILAREPSMFRTLSSFIDPDVALATLESAASDLSRRPRSIWSPRCCVPADLPVPRSFLLAVYLAVTGRPWEQPRPLSGSLPPRQLGDKGWGESESSEEESVDGSEVSMASGDEWCPLSLCNLGKTLDREDITEDTLRQAMFRYALYLSYNYDGAGEAPQLWVCDATMWVGRV</sequence>
<keyword evidence="4" id="KW-1185">Reference proteome</keyword>
<evidence type="ECO:0000313" key="3">
    <source>
        <dbReference type="EMBL" id="KAJ6440380.1"/>
    </source>
</evidence>
<dbReference type="InterPro" id="IPR036047">
    <property type="entry name" value="F-box-like_dom_sf"/>
</dbReference>
<gene>
    <name evidence="3" type="ORF">O9K51_06170</name>
</gene>
<dbReference type="SUPFAM" id="SSF81383">
    <property type="entry name" value="F-box domain"/>
    <property type="match status" value="1"/>
</dbReference>
<accession>A0AB34FMI3</accession>
<feature type="domain" description="F-box" evidence="2">
    <location>
        <begin position="1"/>
        <end position="45"/>
    </location>
</feature>
<dbReference type="AlphaFoldDB" id="A0AB34FMI3"/>
<dbReference type="Pfam" id="PF12937">
    <property type="entry name" value="F-box-like"/>
    <property type="match status" value="1"/>
</dbReference>
<dbReference type="EMBL" id="JAQHRD010000005">
    <property type="protein sequence ID" value="KAJ6440380.1"/>
    <property type="molecule type" value="Genomic_DNA"/>
</dbReference>
<evidence type="ECO:0000256" key="1">
    <source>
        <dbReference type="SAM" id="MobiDB-lite"/>
    </source>
</evidence>
<organism evidence="3 4">
    <name type="scientific">Purpureocillium lavendulum</name>
    <dbReference type="NCBI Taxonomy" id="1247861"/>
    <lineage>
        <taxon>Eukaryota</taxon>
        <taxon>Fungi</taxon>
        <taxon>Dikarya</taxon>
        <taxon>Ascomycota</taxon>
        <taxon>Pezizomycotina</taxon>
        <taxon>Sordariomycetes</taxon>
        <taxon>Hypocreomycetidae</taxon>
        <taxon>Hypocreales</taxon>
        <taxon>Ophiocordycipitaceae</taxon>
        <taxon>Purpureocillium</taxon>
    </lineage>
</organism>
<dbReference type="Proteomes" id="UP001163105">
    <property type="component" value="Unassembled WGS sequence"/>
</dbReference>
<comment type="caution">
    <text evidence="3">The sequence shown here is derived from an EMBL/GenBank/DDBJ whole genome shotgun (WGS) entry which is preliminary data.</text>
</comment>
<reference evidence="3" key="1">
    <citation type="submission" date="2023-01" db="EMBL/GenBank/DDBJ databases">
        <title>The growth and conidiation of Purpureocillium lavendulum are regulated by nitrogen source and histone H3K14 acetylation.</title>
        <authorList>
            <person name="Tang P."/>
            <person name="Han J."/>
            <person name="Zhang C."/>
            <person name="Tang P."/>
            <person name="Qi F."/>
            <person name="Zhang K."/>
            <person name="Liang L."/>
        </authorList>
    </citation>
    <scope>NUCLEOTIDE SEQUENCE</scope>
    <source>
        <strain evidence="3">YMF1.00683</strain>
    </source>
</reference>
<evidence type="ECO:0000313" key="4">
    <source>
        <dbReference type="Proteomes" id="UP001163105"/>
    </source>
</evidence>